<proteinExistence type="predicted"/>
<reference evidence="3" key="1">
    <citation type="journal article" date="2019" name="Int. J. Syst. Evol. Microbiol.">
        <title>The Global Catalogue of Microorganisms (GCM) 10K type strain sequencing project: providing services to taxonomists for standard genome sequencing and annotation.</title>
        <authorList>
            <consortium name="The Broad Institute Genomics Platform"/>
            <consortium name="The Broad Institute Genome Sequencing Center for Infectious Disease"/>
            <person name="Wu L."/>
            <person name="Ma J."/>
        </authorList>
    </citation>
    <scope>NUCLEOTIDE SEQUENCE [LARGE SCALE GENOMIC DNA]</scope>
    <source>
        <strain evidence="3">CGMCC 1.15731</strain>
    </source>
</reference>
<feature type="region of interest" description="Disordered" evidence="1">
    <location>
        <begin position="147"/>
        <end position="183"/>
    </location>
</feature>
<dbReference type="Pfam" id="PF02620">
    <property type="entry name" value="YceD"/>
    <property type="match status" value="1"/>
</dbReference>
<accession>A0ABV9H8R4</accession>
<evidence type="ECO:0000256" key="1">
    <source>
        <dbReference type="SAM" id="MobiDB-lite"/>
    </source>
</evidence>
<dbReference type="InterPro" id="IPR003772">
    <property type="entry name" value="YceD"/>
</dbReference>
<keyword evidence="3" id="KW-1185">Reference proteome</keyword>
<dbReference type="RefSeq" id="WP_374829322.1">
    <property type="nucleotide sequence ID" value="NZ_JBHEEZ010000001.1"/>
</dbReference>
<dbReference type="Proteomes" id="UP001596042">
    <property type="component" value="Unassembled WGS sequence"/>
</dbReference>
<gene>
    <name evidence="2" type="ORF">ACFO1V_08840</name>
</gene>
<comment type="caution">
    <text evidence="2">The sequence shown here is derived from an EMBL/GenBank/DDBJ whole genome shotgun (WGS) entry which is preliminary data.</text>
</comment>
<name>A0ABV9H8R4_9HYPH</name>
<sequence>MTDKPALTYPVPVLHLPQKGVIVKIGTDEKERAALARTHGLEAVNAFDAEFLVTPWKRDGIRVRGKIAAEIVQACVVTLEPLINRIEEEVDTIFVPENSRLARIQLDESGEMLLDADGDDIPETFAGDRIDVGAVAEEFFELAIDPYPRKPGLPEETAPLTFGDDENKPESPFAKLAQLRDKT</sequence>
<protein>
    <submittedName>
        <fullName evidence="2">DUF177 domain-containing protein</fullName>
    </submittedName>
</protein>
<organism evidence="2 3">
    <name type="scientific">Daeguia caeni</name>
    <dbReference type="NCBI Taxonomy" id="439612"/>
    <lineage>
        <taxon>Bacteria</taxon>
        <taxon>Pseudomonadati</taxon>
        <taxon>Pseudomonadota</taxon>
        <taxon>Alphaproteobacteria</taxon>
        <taxon>Hyphomicrobiales</taxon>
        <taxon>Brucellaceae</taxon>
        <taxon>Daeguia</taxon>
    </lineage>
</organism>
<evidence type="ECO:0000313" key="2">
    <source>
        <dbReference type="EMBL" id="MFC4625325.1"/>
    </source>
</evidence>
<evidence type="ECO:0000313" key="3">
    <source>
        <dbReference type="Proteomes" id="UP001596042"/>
    </source>
</evidence>
<dbReference type="EMBL" id="JBHSEL010000053">
    <property type="protein sequence ID" value="MFC4625325.1"/>
    <property type="molecule type" value="Genomic_DNA"/>
</dbReference>